<dbReference type="Proteomes" id="UP000243525">
    <property type="component" value="Unassembled WGS sequence"/>
</dbReference>
<evidence type="ECO:0000256" key="1">
    <source>
        <dbReference type="SAM" id="SignalP"/>
    </source>
</evidence>
<sequence>MKRISLILVALLVLSGAVVAQHTDMLEHERVSRIDSLLNDVLFGDDDLYALFNTKQNFQFIYAGTNFSSKTYFAGREIGNDQYNLSGQLYYMHSKGFFAGVSGSWYSQLDPGYRTTVLSAGFGRGLKKASFFRYRASGSYYLFHVDDPDFDPIYTTSANAGITLKSKTLGTRLDGTLLMGKEFGQQLSWDVYAYLNLVKFGRYNYLRLEPELSLFWGSEAAEFLLNEAYFDESTQTEISTYYKDVFGLLNIQLQLPVSLSWKSFDLEVSYNYNLPQTVSDSFDYPNSSYFRISLGYIFNL</sequence>
<comment type="caution">
    <text evidence="2">The sequence shown here is derived from an EMBL/GenBank/DDBJ whole genome shotgun (WGS) entry which is preliminary data.</text>
</comment>
<proteinExistence type="predicted"/>
<accession>A0A2T5BX06</accession>
<feature type="signal peptide" evidence="1">
    <location>
        <begin position="1"/>
        <end position="20"/>
    </location>
</feature>
<dbReference type="EMBL" id="QAAD01000032">
    <property type="protein sequence ID" value="PTN04330.1"/>
    <property type="molecule type" value="Genomic_DNA"/>
</dbReference>
<keyword evidence="3" id="KW-1185">Reference proteome</keyword>
<name>A0A2T5BX06_9BACT</name>
<organism evidence="2 3">
    <name type="scientific">Mangrovibacterium marinum</name>
    <dbReference type="NCBI Taxonomy" id="1639118"/>
    <lineage>
        <taxon>Bacteria</taxon>
        <taxon>Pseudomonadati</taxon>
        <taxon>Bacteroidota</taxon>
        <taxon>Bacteroidia</taxon>
        <taxon>Marinilabiliales</taxon>
        <taxon>Prolixibacteraceae</taxon>
        <taxon>Mangrovibacterium</taxon>
    </lineage>
</organism>
<dbReference type="RefSeq" id="WP_146161567.1">
    <property type="nucleotide sequence ID" value="NZ_OY782574.1"/>
</dbReference>
<evidence type="ECO:0008006" key="4">
    <source>
        <dbReference type="Google" id="ProtNLM"/>
    </source>
</evidence>
<protein>
    <recommendedName>
        <fullName evidence="4">DUF481 domain-containing protein</fullName>
    </recommendedName>
</protein>
<dbReference type="OrthoDB" id="1115642at2"/>
<evidence type="ECO:0000313" key="2">
    <source>
        <dbReference type="EMBL" id="PTN04330.1"/>
    </source>
</evidence>
<feature type="chain" id="PRO_5015662905" description="DUF481 domain-containing protein" evidence="1">
    <location>
        <begin position="21"/>
        <end position="300"/>
    </location>
</feature>
<keyword evidence="1" id="KW-0732">Signal</keyword>
<evidence type="ECO:0000313" key="3">
    <source>
        <dbReference type="Proteomes" id="UP000243525"/>
    </source>
</evidence>
<reference evidence="2 3" key="1">
    <citation type="submission" date="2018-04" db="EMBL/GenBank/DDBJ databases">
        <title>Genomic Encyclopedia of Archaeal and Bacterial Type Strains, Phase II (KMG-II): from individual species to whole genera.</title>
        <authorList>
            <person name="Goeker M."/>
        </authorList>
    </citation>
    <scope>NUCLEOTIDE SEQUENCE [LARGE SCALE GENOMIC DNA]</scope>
    <source>
        <strain evidence="2 3">DSM 28823</strain>
    </source>
</reference>
<gene>
    <name evidence="2" type="ORF">C8N47_1322</name>
</gene>
<dbReference type="AlphaFoldDB" id="A0A2T5BX06"/>